<proteinExistence type="predicted"/>
<organism evidence="3 4">
    <name type="scientific">Friedmanniomyces simplex</name>
    <dbReference type="NCBI Taxonomy" id="329884"/>
    <lineage>
        <taxon>Eukaryota</taxon>
        <taxon>Fungi</taxon>
        <taxon>Dikarya</taxon>
        <taxon>Ascomycota</taxon>
        <taxon>Pezizomycotina</taxon>
        <taxon>Dothideomycetes</taxon>
        <taxon>Dothideomycetidae</taxon>
        <taxon>Mycosphaerellales</taxon>
        <taxon>Teratosphaeriaceae</taxon>
        <taxon>Friedmanniomyces</taxon>
    </lineage>
</organism>
<dbReference type="PANTHER" id="PTHR42085:SF1">
    <property type="entry name" value="F-BOX DOMAIN-CONTAINING PROTEIN"/>
    <property type="match status" value="1"/>
</dbReference>
<reference evidence="3 4" key="1">
    <citation type="submission" date="2017-03" db="EMBL/GenBank/DDBJ databases">
        <title>Genomes of endolithic fungi from Antarctica.</title>
        <authorList>
            <person name="Coleine C."/>
            <person name="Masonjones S."/>
            <person name="Stajich J.E."/>
        </authorList>
    </citation>
    <scope>NUCLEOTIDE SEQUENCE [LARGE SCALE GENOMIC DNA]</scope>
    <source>
        <strain evidence="3 4">CCFEE 5184</strain>
    </source>
</reference>
<evidence type="ECO:0000256" key="1">
    <source>
        <dbReference type="SAM" id="MobiDB-lite"/>
    </source>
</evidence>
<dbReference type="InterPro" id="IPR038883">
    <property type="entry name" value="AN11006-like"/>
</dbReference>
<dbReference type="PANTHER" id="PTHR42085">
    <property type="entry name" value="F-BOX DOMAIN-CONTAINING PROTEIN"/>
    <property type="match status" value="1"/>
</dbReference>
<name>A0A4U0Y7X4_9PEZI</name>
<protein>
    <recommendedName>
        <fullName evidence="2">2EXR domain-containing protein</fullName>
    </recommendedName>
</protein>
<evidence type="ECO:0000259" key="2">
    <source>
        <dbReference type="Pfam" id="PF20150"/>
    </source>
</evidence>
<feature type="region of interest" description="Disordered" evidence="1">
    <location>
        <begin position="230"/>
        <end position="253"/>
    </location>
</feature>
<evidence type="ECO:0000313" key="3">
    <source>
        <dbReference type="EMBL" id="TKA83815.1"/>
    </source>
</evidence>
<feature type="domain" description="2EXR" evidence="2">
    <location>
        <begin position="8"/>
        <end position="80"/>
    </location>
</feature>
<gene>
    <name evidence="3" type="ORF">B0A55_00172</name>
</gene>
<keyword evidence="4" id="KW-1185">Reference proteome</keyword>
<dbReference type="InterPro" id="IPR045518">
    <property type="entry name" value="2EXR"/>
</dbReference>
<accession>A0A4U0Y7X4</accession>
<dbReference type="Proteomes" id="UP000309340">
    <property type="component" value="Unassembled WGS sequence"/>
</dbReference>
<feature type="compositionally biased region" description="Acidic residues" evidence="1">
    <location>
        <begin position="277"/>
        <end position="291"/>
    </location>
</feature>
<feature type="region of interest" description="Disordered" evidence="1">
    <location>
        <begin position="273"/>
        <end position="335"/>
    </location>
</feature>
<dbReference type="AlphaFoldDB" id="A0A4U0Y7X4"/>
<feature type="compositionally biased region" description="Basic and acidic residues" evidence="1">
    <location>
        <begin position="292"/>
        <end position="305"/>
    </location>
</feature>
<evidence type="ECO:0000313" key="4">
    <source>
        <dbReference type="Proteomes" id="UP000309340"/>
    </source>
</evidence>
<dbReference type="EMBL" id="NAJQ01000002">
    <property type="protein sequence ID" value="TKA83815.1"/>
    <property type="molecule type" value="Genomic_DNA"/>
</dbReference>
<sequence length="402" mass="44786">MGPPPLLRLPPELRNYICELALRQPDPIIIRPRTVKHWLWPARTALTSHSTNPHPTTLTTTCKSARNYCTQLFHAANIFLFTCAETYQHPENCDAMPHLTQTFLHQIGPLNRLALHSLRFEVGATSFSVLTDTSPTSELSQLADLAGFETQIKEVRCAVVVWMAEAGPTGQRWNLTNMHVRKLAHSLGKLEKATRRLRAQRSGNRVAVRWLEWDLETAREVWEVHERAVAGQGAGGGRRTWSPVSGWGERSGSAPARLRGLEVEVGDGIGAALEGLEFSEEDNEKVEEENGDKEGDKSSGERSAPEKGAGGAADGCPEPQAAGEEEGWTSVRQERADTVLEEGFVLTWNEDAAIQPSTPRSLRCEIPMGLDDERKDVLCWTTCRDRSELRRDHEEEHGYTEN</sequence>
<dbReference type="Pfam" id="PF20150">
    <property type="entry name" value="2EXR"/>
    <property type="match status" value="1"/>
</dbReference>
<comment type="caution">
    <text evidence="3">The sequence shown here is derived from an EMBL/GenBank/DDBJ whole genome shotgun (WGS) entry which is preliminary data.</text>
</comment>